<dbReference type="AlphaFoldDB" id="A0AAC9W4T4"/>
<evidence type="ECO:0000313" key="5">
    <source>
        <dbReference type="Proteomes" id="UP000192391"/>
    </source>
</evidence>
<keyword evidence="3" id="KW-0808">Transferase</keyword>
<evidence type="ECO:0000256" key="1">
    <source>
        <dbReference type="ARBA" id="ARBA00007137"/>
    </source>
</evidence>
<dbReference type="GO" id="GO:0008168">
    <property type="term" value="F:methyltransferase activity"/>
    <property type="evidence" value="ECO:0007669"/>
    <property type="project" value="UniProtKB-KW"/>
</dbReference>
<sequence length="471" mass="54625">MCAEKNYFEKNGNLHEQSKALLKKNGLLLEDTKLADWFRKRGFTIEKGRIKFKDYEIEHALKLCPSMIQLKTDVSDLAIGRSKSYYGFTGTPKLFLKNNNAHTFYKTDGIDIFKLIDTSRIINFSTYYPWFSSHWKQTEQVAFLLKYSNKPLVVFPGRCDNKTDLYESLKLIGDYFEQKNVYQLAVPLEVYDDSAVTWKQMECLECVTGFHQAVLLRIHSTVKENELLTEEALCVRVNAAALGYCCIIQKLFAGHAVIFTVSNQISCSHNGKRAVNIASKNVLRLAAQVWRYYQVPFMMDNLPFRGQELDAAAGIEAMAHYREVFDDLQCDMMSFSLGSLDHEKIFCLEKYLIDEEIIEMLARLYRGIDCSEETSCYDAIKNAGPRGSYFNTHMLKVIKKEFYDSRYLNKESLGNWRSESEQDLIGYVGKAVQKRLNTYVPPEVTREKRILLDKYLRDEDRCMTQFQNIKI</sequence>
<evidence type="ECO:0000313" key="4">
    <source>
        <dbReference type="EMBL" id="ARD67484.1"/>
    </source>
</evidence>
<dbReference type="InterPro" id="IPR038601">
    <property type="entry name" value="MttB-like_sf"/>
</dbReference>
<dbReference type="Gene3D" id="3.20.20.480">
    <property type="entry name" value="Trimethylamine methyltransferase-like"/>
    <property type="match status" value="1"/>
</dbReference>
<gene>
    <name evidence="4" type="ORF">B2M23_18935</name>
</gene>
<dbReference type="GO" id="GO:0032259">
    <property type="term" value="P:methylation"/>
    <property type="evidence" value="ECO:0007669"/>
    <property type="project" value="UniProtKB-KW"/>
</dbReference>
<dbReference type="KEGG" id="elim:B2M23_18935"/>
<organism evidence="4 5">
    <name type="scientific">Eubacterium limosum</name>
    <dbReference type="NCBI Taxonomy" id="1736"/>
    <lineage>
        <taxon>Bacteria</taxon>
        <taxon>Bacillati</taxon>
        <taxon>Bacillota</taxon>
        <taxon>Clostridia</taxon>
        <taxon>Eubacteriales</taxon>
        <taxon>Eubacteriaceae</taxon>
        <taxon>Eubacterium</taxon>
    </lineage>
</organism>
<dbReference type="Pfam" id="PF06253">
    <property type="entry name" value="MTTB"/>
    <property type="match status" value="1"/>
</dbReference>
<evidence type="ECO:0000256" key="2">
    <source>
        <dbReference type="ARBA" id="ARBA00022603"/>
    </source>
</evidence>
<keyword evidence="2" id="KW-0489">Methyltransferase</keyword>
<dbReference type="Proteomes" id="UP000192391">
    <property type="component" value="Chromosome"/>
</dbReference>
<dbReference type="GO" id="GO:0015948">
    <property type="term" value="P:methanogenesis"/>
    <property type="evidence" value="ECO:0007669"/>
    <property type="project" value="InterPro"/>
</dbReference>
<dbReference type="RefSeq" id="WP_038351451.1">
    <property type="nucleotide sequence ID" value="NZ_CP019962.1"/>
</dbReference>
<dbReference type="EMBL" id="CP019962">
    <property type="protein sequence ID" value="ARD67484.1"/>
    <property type="molecule type" value="Genomic_DNA"/>
</dbReference>
<accession>A0AAC9W4T4</accession>
<protein>
    <recommendedName>
        <fullName evidence="6">Trimethylamine methyltransferase (MTTB)</fullName>
    </recommendedName>
</protein>
<name>A0AAC9W4T4_EUBLI</name>
<evidence type="ECO:0000256" key="3">
    <source>
        <dbReference type="ARBA" id="ARBA00022679"/>
    </source>
</evidence>
<reference evidence="5" key="1">
    <citation type="journal article" date="2017" name="Sci. Rep.">
        <title>Determination of the Genome and Primary Transcriptome of Syngas Fermenting Eubacterium limosum ATCC 8486.</title>
        <authorList>
            <person name="Song Y."/>
            <person name="Shin J."/>
            <person name="Jeong Y."/>
            <person name="Jin S."/>
            <person name="Lee J.K."/>
            <person name="Kim D.R."/>
            <person name="Kim S.C."/>
            <person name="Cho S."/>
            <person name="Cho B.K."/>
        </authorList>
    </citation>
    <scope>NUCLEOTIDE SEQUENCE [LARGE SCALE GENOMIC DNA]</scope>
    <source>
        <strain evidence="5">ATCC 8486</strain>
    </source>
</reference>
<evidence type="ECO:0008006" key="6">
    <source>
        <dbReference type="Google" id="ProtNLM"/>
    </source>
</evidence>
<dbReference type="InterPro" id="IPR010426">
    <property type="entry name" value="MTTB_MeTrfase"/>
</dbReference>
<proteinExistence type="inferred from homology"/>
<comment type="similarity">
    <text evidence="1">Belongs to the trimethylamine methyltransferase family.</text>
</comment>